<dbReference type="AlphaFoldDB" id="A0AAW0D2W4"/>
<keyword evidence="1" id="KW-1133">Transmembrane helix</keyword>
<evidence type="ECO:0000313" key="2">
    <source>
        <dbReference type="EMBL" id="KAK7045802.1"/>
    </source>
</evidence>
<sequence length="186" mass="20433">MTHPTGLYTLLFGTGVYIMRNHQNVDGQNHKFYLFVTVTLYSLVTLFVVFDAMDMVRETILHFTTIQTGDFLPFVEYLSHDSLKTASYFIIVVSPTLLNIAADTMLIHRCYVIWGRQKLVAIPLIMATTAISIVGFATSIIVAMGVADSSKESNVALIYLANTIGSANYIAAPILNSILTLLTGSS</sequence>
<name>A0AAW0D2W4_9AGAR</name>
<feature type="transmembrane region" description="Helical" evidence="1">
    <location>
        <begin position="32"/>
        <end position="50"/>
    </location>
</feature>
<dbReference type="EMBL" id="JAYKXP010000023">
    <property type="protein sequence ID" value="KAK7045802.1"/>
    <property type="molecule type" value="Genomic_DNA"/>
</dbReference>
<feature type="transmembrane region" description="Helical" evidence="1">
    <location>
        <begin position="156"/>
        <end position="182"/>
    </location>
</feature>
<reference evidence="2 3" key="1">
    <citation type="submission" date="2024-01" db="EMBL/GenBank/DDBJ databases">
        <title>A draft genome for a cacao thread blight-causing isolate of Paramarasmius palmivorus.</title>
        <authorList>
            <person name="Baruah I.K."/>
            <person name="Bukari Y."/>
            <person name="Amoako-Attah I."/>
            <person name="Meinhardt L.W."/>
            <person name="Bailey B.A."/>
            <person name="Cohen S.P."/>
        </authorList>
    </citation>
    <scope>NUCLEOTIDE SEQUENCE [LARGE SCALE GENOMIC DNA]</scope>
    <source>
        <strain evidence="2 3">GH-12</strain>
    </source>
</reference>
<accession>A0AAW0D2W4</accession>
<keyword evidence="1" id="KW-0472">Membrane</keyword>
<evidence type="ECO:0000313" key="3">
    <source>
        <dbReference type="Proteomes" id="UP001383192"/>
    </source>
</evidence>
<gene>
    <name evidence="2" type="ORF">VNI00_007205</name>
</gene>
<evidence type="ECO:0000256" key="1">
    <source>
        <dbReference type="SAM" id="Phobius"/>
    </source>
</evidence>
<feature type="transmembrane region" description="Helical" evidence="1">
    <location>
        <begin position="86"/>
        <end position="107"/>
    </location>
</feature>
<proteinExistence type="predicted"/>
<feature type="transmembrane region" description="Helical" evidence="1">
    <location>
        <begin position="119"/>
        <end position="144"/>
    </location>
</feature>
<protein>
    <submittedName>
        <fullName evidence="2">Uncharacterized protein</fullName>
    </submittedName>
</protein>
<keyword evidence="1" id="KW-0812">Transmembrane</keyword>
<comment type="caution">
    <text evidence="2">The sequence shown here is derived from an EMBL/GenBank/DDBJ whole genome shotgun (WGS) entry which is preliminary data.</text>
</comment>
<organism evidence="2 3">
    <name type="scientific">Paramarasmius palmivorus</name>
    <dbReference type="NCBI Taxonomy" id="297713"/>
    <lineage>
        <taxon>Eukaryota</taxon>
        <taxon>Fungi</taxon>
        <taxon>Dikarya</taxon>
        <taxon>Basidiomycota</taxon>
        <taxon>Agaricomycotina</taxon>
        <taxon>Agaricomycetes</taxon>
        <taxon>Agaricomycetidae</taxon>
        <taxon>Agaricales</taxon>
        <taxon>Marasmiineae</taxon>
        <taxon>Marasmiaceae</taxon>
        <taxon>Paramarasmius</taxon>
    </lineage>
</organism>
<dbReference type="Proteomes" id="UP001383192">
    <property type="component" value="Unassembled WGS sequence"/>
</dbReference>
<keyword evidence="3" id="KW-1185">Reference proteome</keyword>